<dbReference type="InterPro" id="IPR000863">
    <property type="entry name" value="Sulfotransferase_dom"/>
</dbReference>
<sequence>MSTPNFFILGAPRSATTFLYRAVAQHPQIYMSPVKEPAFFSHDEREPKWITPVAAPRGIVQWADYLKLFDAGASYPVRGEASTGYLADAYAAQRIQLRLKEPPYMVAVLRHPADRAYSHYVYHRMGTVEPAPTFEEAIKDEDNRRAHHWNMQWRYRETGLYGQHLARYLDLFGSSRLLVLLHEEFDDAPAVFRRVFGFLGIDDQVPINLGGKVNESGVSKSSFAAWILQNRNPVKLLARKILPAAARSKLRHQLTDRPPAMTAQTRADLIAFYREDILRTQALIGRDLSAWLK</sequence>
<dbReference type="PANTHER" id="PTHR10605">
    <property type="entry name" value="HEPARAN SULFATE SULFOTRANSFERASE"/>
    <property type="match status" value="1"/>
</dbReference>
<dbReference type="InterPro" id="IPR037359">
    <property type="entry name" value="NST/OST"/>
</dbReference>
<keyword evidence="1" id="KW-0808">Transferase</keyword>
<reference evidence="4 5" key="1">
    <citation type="journal article" date="2014" name="BMC Genomics">
        <title>Comparison of environmental and isolate Sulfobacillus genomes reveals diverse carbon, sulfur, nitrogen, and hydrogen metabolisms.</title>
        <authorList>
            <person name="Justice N.B."/>
            <person name="Norman A."/>
            <person name="Brown C.T."/>
            <person name="Singh A."/>
            <person name="Thomas B.C."/>
            <person name="Banfield J.F."/>
        </authorList>
    </citation>
    <scope>NUCLEOTIDE SEQUENCE [LARGE SCALE GENOMIC DNA]</scope>
    <source>
        <strain evidence="4">AMDSBA3</strain>
    </source>
</reference>
<dbReference type="AlphaFoldDB" id="A0A2T2WLD2"/>
<dbReference type="Gene3D" id="3.40.50.300">
    <property type="entry name" value="P-loop containing nucleotide triphosphate hydrolases"/>
    <property type="match status" value="1"/>
</dbReference>
<comment type="caution">
    <text evidence="4">The sequence shown here is derived from an EMBL/GenBank/DDBJ whole genome shotgun (WGS) entry which is preliminary data.</text>
</comment>
<dbReference type="EMBL" id="PXYV01000009">
    <property type="protein sequence ID" value="PSR23047.1"/>
    <property type="molecule type" value="Genomic_DNA"/>
</dbReference>
<evidence type="ECO:0000313" key="5">
    <source>
        <dbReference type="Proteomes" id="UP000241848"/>
    </source>
</evidence>
<gene>
    <name evidence="4" type="ORF">C7B45_04540</name>
</gene>
<proteinExistence type="predicted"/>
<organism evidence="4 5">
    <name type="scientific">Sulfobacillus acidophilus</name>
    <dbReference type="NCBI Taxonomy" id="53633"/>
    <lineage>
        <taxon>Bacteria</taxon>
        <taxon>Bacillati</taxon>
        <taxon>Bacillota</taxon>
        <taxon>Clostridia</taxon>
        <taxon>Eubacteriales</taxon>
        <taxon>Clostridiales Family XVII. Incertae Sedis</taxon>
        <taxon>Sulfobacillus</taxon>
    </lineage>
</organism>
<evidence type="ECO:0000313" key="4">
    <source>
        <dbReference type="EMBL" id="PSR23047.1"/>
    </source>
</evidence>
<keyword evidence="2" id="KW-0325">Glycoprotein</keyword>
<dbReference type="Proteomes" id="UP000241848">
    <property type="component" value="Unassembled WGS sequence"/>
</dbReference>
<protein>
    <recommendedName>
        <fullName evidence="3">Sulfotransferase domain-containing protein</fullName>
    </recommendedName>
</protein>
<feature type="domain" description="Sulfotransferase" evidence="3">
    <location>
        <begin position="5"/>
        <end position="202"/>
    </location>
</feature>
<dbReference type="SUPFAM" id="SSF52540">
    <property type="entry name" value="P-loop containing nucleoside triphosphate hydrolases"/>
    <property type="match status" value="1"/>
</dbReference>
<evidence type="ECO:0000256" key="2">
    <source>
        <dbReference type="ARBA" id="ARBA00023180"/>
    </source>
</evidence>
<name>A0A2T2WLD2_9FIRM</name>
<accession>A0A2T2WLD2</accession>
<dbReference type="InterPro" id="IPR027417">
    <property type="entry name" value="P-loop_NTPase"/>
</dbReference>
<dbReference type="PANTHER" id="PTHR10605:SF56">
    <property type="entry name" value="BIFUNCTIONAL HEPARAN SULFATE N-DEACETYLASE_N-SULFOTRANSFERASE"/>
    <property type="match status" value="1"/>
</dbReference>
<evidence type="ECO:0000256" key="1">
    <source>
        <dbReference type="ARBA" id="ARBA00022679"/>
    </source>
</evidence>
<evidence type="ECO:0000259" key="3">
    <source>
        <dbReference type="Pfam" id="PF00685"/>
    </source>
</evidence>
<dbReference type="GO" id="GO:0008146">
    <property type="term" value="F:sulfotransferase activity"/>
    <property type="evidence" value="ECO:0007669"/>
    <property type="project" value="InterPro"/>
</dbReference>
<dbReference type="Pfam" id="PF00685">
    <property type="entry name" value="Sulfotransfer_1"/>
    <property type="match status" value="1"/>
</dbReference>